<dbReference type="InterPro" id="IPR056209">
    <property type="entry name" value="SU10_adaptor"/>
</dbReference>
<reference evidence="1 2" key="1">
    <citation type="submission" date="2020-08" db="EMBL/GenBank/DDBJ databases">
        <title>Fungal Genomes of the International Space Station.</title>
        <authorList>
            <person name="Seuylemezian A."/>
            <person name="Singh N.K."/>
            <person name="Wood J."/>
            <person name="Venkateswaran K."/>
        </authorList>
    </citation>
    <scope>NUCLEOTIDE SEQUENCE [LARGE SCALE GENOMIC DNA]</scope>
    <source>
        <strain evidence="1 2">S/N-304-OC-R4</strain>
    </source>
</reference>
<keyword evidence="2" id="KW-1185">Reference proteome</keyword>
<comment type="caution">
    <text evidence="1">The sequence shown here is derived from an EMBL/GenBank/DDBJ whole genome shotgun (WGS) entry which is preliminary data.</text>
</comment>
<organism evidence="1 2">
    <name type="scientific">Paenibacillus cucumis</name>
    <name type="common">ex Kampfer et al. 2016</name>
    <dbReference type="NCBI Taxonomy" id="1776858"/>
    <lineage>
        <taxon>Bacteria</taxon>
        <taxon>Bacillati</taxon>
        <taxon>Bacillota</taxon>
        <taxon>Bacilli</taxon>
        <taxon>Bacillales</taxon>
        <taxon>Paenibacillaceae</taxon>
        <taxon>Paenibacillus</taxon>
    </lineage>
</organism>
<gene>
    <name evidence="1" type="ORF">H7T88_18665</name>
</gene>
<proteinExistence type="predicted"/>
<name>A0ABS7KM92_9BACL</name>
<protein>
    <submittedName>
        <fullName evidence="1">Uncharacterized protein</fullName>
    </submittedName>
</protein>
<dbReference type="EMBL" id="JACLIC010000031">
    <property type="protein sequence ID" value="MBY0205250.1"/>
    <property type="molecule type" value="Genomic_DNA"/>
</dbReference>
<evidence type="ECO:0000313" key="2">
    <source>
        <dbReference type="Proteomes" id="UP000706031"/>
    </source>
</evidence>
<dbReference type="RefSeq" id="WP_221789759.1">
    <property type="nucleotide sequence ID" value="NZ_JACLIC010000031.1"/>
</dbReference>
<accession>A0ABS7KM92</accession>
<evidence type="ECO:0000313" key="1">
    <source>
        <dbReference type="EMBL" id="MBY0205250.1"/>
    </source>
</evidence>
<sequence length="230" mass="26768">MPTVQELLTTIDTSYRNSYSITQKVEWMDTTQKQIFQTVRHEALPYSISLSANFAFYPLPPDCDPMGIKQVVIETKAGRDRYDDLRFVSIESNEDVGDSSRFYSIGANQNIFINPLPKLEDEGRKVFVYYNRRPAELTASQLDRIPDLEEDFQELLVLGCLERIARARGEYDDKNAFAADYLALLRDYKSLYRTPYPEYTKPQDKMPRRRGHVATKYGYGRRNAVYPWGE</sequence>
<dbReference type="Proteomes" id="UP000706031">
    <property type="component" value="Unassembled WGS sequence"/>
</dbReference>
<dbReference type="Pfam" id="PF24175">
    <property type="entry name" value="SU10_adaptor"/>
    <property type="match status" value="1"/>
</dbReference>